<evidence type="ECO:0000256" key="20">
    <source>
        <dbReference type="SAM" id="Coils"/>
    </source>
</evidence>
<accession>A0AA40T1N1</accession>
<comment type="similarity">
    <text evidence="3">In the N-terminal section; belongs to the phytochrome family.</text>
</comment>
<feature type="domain" description="Response regulatory" evidence="24">
    <location>
        <begin position="1319"/>
        <end position="1440"/>
    </location>
</feature>
<dbReference type="SMART" id="SM00073">
    <property type="entry name" value="HPT"/>
    <property type="match status" value="1"/>
</dbReference>
<dbReference type="Pfam" id="PF00072">
    <property type="entry name" value="Response_reg"/>
    <property type="match status" value="2"/>
</dbReference>
<dbReference type="EMBL" id="VJXY01000034">
    <property type="protein sequence ID" value="MBD6619033.1"/>
    <property type="molecule type" value="Genomic_DNA"/>
</dbReference>
<feature type="domain" description="Histidine kinase" evidence="23">
    <location>
        <begin position="895"/>
        <end position="1116"/>
    </location>
</feature>
<evidence type="ECO:0000313" key="28">
    <source>
        <dbReference type="EMBL" id="MBD6619033.1"/>
    </source>
</evidence>
<dbReference type="Gene3D" id="1.10.287.130">
    <property type="match status" value="1"/>
</dbReference>
<dbReference type="SMART" id="SM00086">
    <property type="entry name" value="PAC"/>
    <property type="match status" value="1"/>
</dbReference>
<dbReference type="InterPro" id="IPR000700">
    <property type="entry name" value="PAS-assoc_C"/>
</dbReference>
<dbReference type="CDD" id="cd16922">
    <property type="entry name" value="HATPase_EvgS-ArcB-TorS-like"/>
    <property type="match status" value="1"/>
</dbReference>
<evidence type="ECO:0000256" key="13">
    <source>
        <dbReference type="ARBA" id="ARBA00023012"/>
    </source>
</evidence>
<dbReference type="NCBIfam" id="TIGR00229">
    <property type="entry name" value="sensory_box"/>
    <property type="match status" value="1"/>
</dbReference>
<evidence type="ECO:0000256" key="11">
    <source>
        <dbReference type="ARBA" id="ARBA00022840"/>
    </source>
</evidence>
<keyword evidence="9" id="KW-0547">Nucleotide-binding</keyword>
<feature type="domain" description="Phytochrome chromophore attachment site" evidence="22">
    <location>
        <begin position="713"/>
        <end position="854"/>
    </location>
</feature>
<evidence type="ECO:0000256" key="8">
    <source>
        <dbReference type="ARBA" id="ARBA00022692"/>
    </source>
</evidence>
<dbReference type="SUPFAM" id="SSF47384">
    <property type="entry name" value="Homodimeric domain of signal transducing histidine kinase"/>
    <property type="match status" value="1"/>
</dbReference>
<dbReference type="PROSITE" id="PS50110">
    <property type="entry name" value="RESPONSE_REGULATORY"/>
    <property type="match status" value="2"/>
</dbReference>
<dbReference type="InterPro" id="IPR001610">
    <property type="entry name" value="PAC"/>
</dbReference>
<dbReference type="PROSITE" id="PS50046">
    <property type="entry name" value="PHYTOCHROME_2"/>
    <property type="match status" value="1"/>
</dbReference>
<dbReference type="InterPro" id="IPR016132">
    <property type="entry name" value="Phyto_chromo_attachment"/>
</dbReference>
<evidence type="ECO:0000256" key="10">
    <source>
        <dbReference type="ARBA" id="ARBA00022777"/>
    </source>
</evidence>
<feature type="modified residue" description="4-aspartylphosphate" evidence="19">
    <location>
        <position position="1188"/>
    </location>
</feature>
<keyword evidence="29" id="KW-1185">Reference proteome</keyword>
<gene>
    <name evidence="28" type="ORF">FNW02_25215</name>
</gene>
<feature type="transmembrane region" description="Helical" evidence="21">
    <location>
        <begin position="361"/>
        <end position="382"/>
    </location>
</feature>
<evidence type="ECO:0000256" key="4">
    <source>
        <dbReference type="ARBA" id="ARBA00012438"/>
    </source>
</evidence>
<evidence type="ECO:0000256" key="12">
    <source>
        <dbReference type="ARBA" id="ARBA00022989"/>
    </source>
</evidence>
<evidence type="ECO:0000313" key="29">
    <source>
        <dbReference type="Proteomes" id="UP001165986"/>
    </source>
</evidence>
<keyword evidence="6 19" id="KW-0597">Phosphoprotein</keyword>
<evidence type="ECO:0000256" key="18">
    <source>
        <dbReference type="PROSITE-ProRule" id="PRU00110"/>
    </source>
</evidence>
<dbReference type="Gene3D" id="3.30.450.40">
    <property type="match status" value="3"/>
</dbReference>
<dbReference type="SMART" id="SM00065">
    <property type="entry name" value="GAF"/>
    <property type="match status" value="3"/>
</dbReference>
<dbReference type="PROSITE" id="PS50109">
    <property type="entry name" value="HIS_KIN"/>
    <property type="match status" value="1"/>
</dbReference>
<dbReference type="InterPro" id="IPR008207">
    <property type="entry name" value="Sig_transdc_His_kin_Hpt_dom"/>
</dbReference>
<keyword evidence="7" id="KW-0808">Transferase</keyword>
<dbReference type="InterPro" id="IPR029016">
    <property type="entry name" value="GAF-like_dom_sf"/>
</dbReference>
<dbReference type="GO" id="GO:0000155">
    <property type="term" value="F:phosphorelay sensor kinase activity"/>
    <property type="evidence" value="ECO:0007669"/>
    <property type="project" value="InterPro"/>
</dbReference>
<feature type="domain" description="HPt" evidence="27">
    <location>
        <begin position="1479"/>
        <end position="1579"/>
    </location>
</feature>
<evidence type="ECO:0000259" key="26">
    <source>
        <dbReference type="PROSITE" id="PS50113"/>
    </source>
</evidence>
<dbReference type="SMART" id="SM00448">
    <property type="entry name" value="REC"/>
    <property type="match status" value="2"/>
</dbReference>
<dbReference type="GO" id="GO:0005886">
    <property type="term" value="C:plasma membrane"/>
    <property type="evidence" value="ECO:0007669"/>
    <property type="project" value="UniProtKB-SubCell"/>
</dbReference>
<dbReference type="Pfam" id="PF13426">
    <property type="entry name" value="PAS_9"/>
    <property type="match status" value="1"/>
</dbReference>
<dbReference type="InterPro" id="IPR004358">
    <property type="entry name" value="Sig_transdc_His_kin-like_C"/>
</dbReference>
<reference evidence="28" key="1">
    <citation type="submission" date="2019-07" db="EMBL/GenBank/DDBJ databases">
        <title>Toxilogical consequences of a new and cryptic species of cyanobacteria (Komarekiella delphini-convector) recovered from the epidermis of a bottlenose dolphin and 1500 ft. in the air.</title>
        <authorList>
            <person name="Brown A.O."/>
            <person name="Dvorak P."/>
            <person name="Villanueva C.D."/>
            <person name="Foss A.J."/>
            <person name="Garvey A.D."/>
            <person name="Gibson Q.A."/>
            <person name="Johansen J.R."/>
            <person name="Casamatta D.A."/>
        </authorList>
    </citation>
    <scope>NUCLEOTIDE SEQUENCE</scope>
    <source>
        <strain evidence="28">SJRDD-AB1</strain>
    </source>
</reference>
<dbReference type="InterPro" id="IPR036097">
    <property type="entry name" value="HisK_dim/P_sf"/>
</dbReference>
<dbReference type="CDD" id="cd00130">
    <property type="entry name" value="PAS"/>
    <property type="match status" value="1"/>
</dbReference>
<dbReference type="Gene3D" id="3.40.50.2300">
    <property type="match status" value="2"/>
</dbReference>
<dbReference type="EC" id="2.7.13.3" evidence="4"/>
<dbReference type="InterPro" id="IPR011006">
    <property type="entry name" value="CheY-like_superfamily"/>
</dbReference>
<dbReference type="InterPro" id="IPR036641">
    <property type="entry name" value="HPT_dom_sf"/>
</dbReference>
<dbReference type="InterPro" id="IPR036890">
    <property type="entry name" value="HATPase_C_sf"/>
</dbReference>
<dbReference type="SUPFAM" id="SSF55785">
    <property type="entry name" value="PYP-like sensor domain (PAS domain)"/>
    <property type="match status" value="1"/>
</dbReference>
<evidence type="ECO:0000256" key="9">
    <source>
        <dbReference type="ARBA" id="ARBA00022741"/>
    </source>
</evidence>
<dbReference type="Pfam" id="PF02518">
    <property type="entry name" value="HATPase_c"/>
    <property type="match status" value="1"/>
</dbReference>
<dbReference type="Gene3D" id="3.30.565.10">
    <property type="entry name" value="Histidine kinase-like ATPase, C-terminal domain"/>
    <property type="match status" value="1"/>
</dbReference>
<evidence type="ECO:0000256" key="17">
    <source>
        <dbReference type="ARBA" id="ARBA00074306"/>
    </source>
</evidence>
<dbReference type="PROSITE" id="PS50894">
    <property type="entry name" value="HPT"/>
    <property type="match status" value="1"/>
</dbReference>
<evidence type="ECO:0000256" key="15">
    <source>
        <dbReference type="ARBA" id="ARBA00064003"/>
    </source>
</evidence>
<dbReference type="PROSITE" id="PS50112">
    <property type="entry name" value="PAS"/>
    <property type="match status" value="1"/>
</dbReference>
<feature type="coiled-coil region" evidence="20">
    <location>
        <begin position="219"/>
        <end position="278"/>
    </location>
</feature>
<dbReference type="PANTHER" id="PTHR45339">
    <property type="entry name" value="HYBRID SIGNAL TRANSDUCTION HISTIDINE KINASE J"/>
    <property type="match status" value="1"/>
</dbReference>
<proteinExistence type="inferred from homology"/>
<dbReference type="SMART" id="SM00388">
    <property type="entry name" value="HisKA"/>
    <property type="match status" value="1"/>
</dbReference>
<feature type="modified residue" description="4-aspartylphosphate" evidence="19">
    <location>
        <position position="1368"/>
    </location>
</feature>
<evidence type="ECO:0000256" key="21">
    <source>
        <dbReference type="SAM" id="Phobius"/>
    </source>
</evidence>
<dbReference type="Pfam" id="PF01590">
    <property type="entry name" value="GAF"/>
    <property type="match status" value="2"/>
</dbReference>
<comment type="subunit">
    <text evidence="15">At low DSF concentrations, interacts with RpfF.</text>
</comment>
<dbReference type="Gene3D" id="3.30.450.20">
    <property type="entry name" value="PAS domain"/>
    <property type="match status" value="1"/>
</dbReference>
<dbReference type="CDD" id="cd00082">
    <property type="entry name" value="HisKA"/>
    <property type="match status" value="1"/>
</dbReference>
<dbReference type="Gene3D" id="1.20.120.160">
    <property type="entry name" value="HPT domain"/>
    <property type="match status" value="1"/>
</dbReference>
<evidence type="ECO:0000256" key="14">
    <source>
        <dbReference type="ARBA" id="ARBA00023136"/>
    </source>
</evidence>
<dbReference type="SUPFAM" id="SSF47226">
    <property type="entry name" value="Histidine-containing phosphotransfer domain, HPT domain"/>
    <property type="match status" value="1"/>
</dbReference>
<feature type="domain" description="PAC" evidence="26">
    <location>
        <begin position="473"/>
        <end position="525"/>
    </location>
</feature>
<organism evidence="28 29">
    <name type="scientific">Komarekiella delphini-convector SJRDD-AB1</name>
    <dbReference type="NCBI Taxonomy" id="2593771"/>
    <lineage>
        <taxon>Bacteria</taxon>
        <taxon>Bacillati</taxon>
        <taxon>Cyanobacteriota</taxon>
        <taxon>Cyanophyceae</taxon>
        <taxon>Nostocales</taxon>
        <taxon>Nostocaceae</taxon>
        <taxon>Komarekiella</taxon>
        <taxon>Komarekiella delphini-convector</taxon>
    </lineage>
</organism>
<dbReference type="InterPro" id="IPR000014">
    <property type="entry name" value="PAS"/>
</dbReference>
<dbReference type="InterPro" id="IPR003661">
    <property type="entry name" value="HisK_dim/P_dom"/>
</dbReference>
<evidence type="ECO:0000256" key="7">
    <source>
        <dbReference type="ARBA" id="ARBA00022679"/>
    </source>
</evidence>
<dbReference type="PROSITE" id="PS50113">
    <property type="entry name" value="PAC"/>
    <property type="match status" value="1"/>
</dbReference>
<protein>
    <recommendedName>
        <fullName evidence="17">Circadian input-output histidine kinase CikA</fullName>
        <ecNumber evidence="4">2.7.13.3</ecNumber>
    </recommendedName>
    <alternativeName>
        <fullName evidence="16">Sensory/regulatory protein RpfC</fullName>
    </alternativeName>
</protein>
<dbReference type="SUPFAM" id="SSF55781">
    <property type="entry name" value="GAF domain-like"/>
    <property type="match status" value="3"/>
</dbReference>
<dbReference type="Pfam" id="PF13185">
    <property type="entry name" value="GAF_2"/>
    <property type="match status" value="1"/>
</dbReference>
<dbReference type="InterPro" id="IPR035965">
    <property type="entry name" value="PAS-like_dom_sf"/>
</dbReference>
<dbReference type="InterPro" id="IPR003018">
    <property type="entry name" value="GAF"/>
</dbReference>
<evidence type="ECO:0000259" key="24">
    <source>
        <dbReference type="PROSITE" id="PS50110"/>
    </source>
</evidence>
<dbReference type="InterPro" id="IPR003594">
    <property type="entry name" value="HATPase_dom"/>
</dbReference>
<dbReference type="InterPro" id="IPR001789">
    <property type="entry name" value="Sig_transdc_resp-reg_receiver"/>
</dbReference>
<keyword evidence="13" id="KW-0902">Two-component regulatory system</keyword>
<name>A0AA40T1N1_9NOST</name>
<keyword evidence="11" id="KW-0067">ATP-binding</keyword>
<feature type="domain" description="PAS" evidence="25">
    <location>
        <begin position="399"/>
        <end position="470"/>
    </location>
</feature>
<keyword evidence="12 21" id="KW-1133">Transmembrane helix</keyword>
<evidence type="ECO:0000259" key="22">
    <source>
        <dbReference type="PROSITE" id="PS50046"/>
    </source>
</evidence>
<keyword evidence="14 21" id="KW-0472">Membrane</keyword>
<evidence type="ECO:0000256" key="3">
    <source>
        <dbReference type="ARBA" id="ARBA00006402"/>
    </source>
</evidence>
<dbReference type="CDD" id="cd00088">
    <property type="entry name" value="HPT"/>
    <property type="match status" value="1"/>
</dbReference>
<dbReference type="FunFam" id="1.10.287.130:FF:000002">
    <property type="entry name" value="Two-component osmosensing histidine kinase"/>
    <property type="match status" value="1"/>
</dbReference>
<dbReference type="RefSeq" id="WP_191760231.1">
    <property type="nucleotide sequence ID" value="NZ_VJXY01000034.1"/>
</dbReference>
<dbReference type="Pfam" id="PF05227">
    <property type="entry name" value="CHASE3"/>
    <property type="match status" value="1"/>
</dbReference>
<dbReference type="Pfam" id="PF01627">
    <property type="entry name" value="Hpt"/>
    <property type="match status" value="1"/>
</dbReference>
<keyword evidence="20" id="KW-0175">Coiled coil</keyword>
<dbReference type="PANTHER" id="PTHR45339:SF1">
    <property type="entry name" value="HYBRID SIGNAL TRANSDUCTION HISTIDINE KINASE J"/>
    <property type="match status" value="1"/>
</dbReference>
<evidence type="ECO:0000259" key="27">
    <source>
        <dbReference type="PROSITE" id="PS50894"/>
    </source>
</evidence>
<comment type="catalytic activity">
    <reaction evidence="1">
        <text>ATP + protein L-histidine = ADP + protein N-phospho-L-histidine.</text>
        <dbReference type="EC" id="2.7.13.3"/>
    </reaction>
</comment>
<evidence type="ECO:0000256" key="2">
    <source>
        <dbReference type="ARBA" id="ARBA00004651"/>
    </source>
</evidence>
<dbReference type="SMART" id="SM00387">
    <property type="entry name" value="HATPase_c"/>
    <property type="match status" value="1"/>
</dbReference>
<dbReference type="SMART" id="SM00091">
    <property type="entry name" value="PAS"/>
    <property type="match status" value="1"/>
</dbReference>
<dbReference type="PRINTS" id="PR00344">
    <property type="entry name" value="BCTRLSENSOR"/>
</dbReference>
<sequence length="1588" mass="178254">MKAPLPDNEAQRIEALSQYKILDTPSEAAFDDLTRLASYICGTPIALISLIDTNRQWFKSKVGLEALETHRDQAFCAHAILQPEIFVVPDATADDRFTTNPLVTSDPNIRFYAGVPLINLEGHALGTLCVIDHVPRKLTPEQVEALRTLGRQVIKQLELRRNLANLVLATNECKQSQKIRKQFFKRVAGGFGLASAILILIGVVSYQNTKVLIDTNTHVKKTQDKINSLEELLSQIKDAETGQRGYILTGQERYLEPYQAALANIAQKIAELKSLTAKQPDQQKQIRFIEPLIAAKFSELKQTIDLRQNQGFEAALQVLLTNQGQNLMDDIRKTIYEMENEEKKLLQQQSQAAKVGANNTIVTLAIAICLSFIILSVVYYLIYREVTERKWTEEILNKERNFISAVLDTAGALVIVLDSQGQIVRFNQACEQTTGYSFDEVRGRFVWNLLLIPEELEPVKAVFERLRTGQHSNEYENYWITKDGNRRLIAWSNTILQDYEGSVEYIVCTGIDITDRKRAEQHLTAQYATTRVLAESTTINEATPQILKGICESLGWDLSEIWMVDQQANVLRFLDIWHKPSLEVQEFEALTRQTTFAPEIGLPGRVWASSQPIWIVDVVKDFNFPRAQIAAQVGLHGAFGFPIQSGNKILGVITCFSNEIQQPDSDLIKMINSIGEQVGQFIQRKQAEEEIQRQNLRSQLFTEITLKIRQSLQIEEILQITVKEVQKILQTDRVLIYQLLPDGSETNIIEAVVSGWTAIKGQNITDPYLRTEYLQQYYLQQYRQGKIQAIADLDLVEVQQSHIELLQQFGVKANLVVPILVKEELCGLLIVHQCATSRHWSSFETHLLRQIADQVGIALAQAQLLEAETHQRQELEIARHQAELASESKSAFLANMSHEIRTPMNAVLGMTGLVLETPLNPEQRDFIETIRISGDALLSLINEILDLSKLEAGEMALETLDFDLSTCVEEVLELLAPQAHHKGLEIAALIHRNVFTDLQGDASRLRQILMNLLSNAIKFTSTGEVVLRAELRSQTSTTVTIHFAVTDTGLGISSEDQRRLFTPFTQVDASTTRKFGGTGLGLAICKQLVSLMGGVIGVESQIGQGSKFWFEVTFTKQLQPVSPIQNRGLLDNKRLLVVDDNATNRKIIYHQATRWGMQVDKVDSAAAALRAIQEAVEQNIPYDVALVDMQMPETNGLTLGEQIKANSAIAQLPLIMLTSTNQRDEVQKALNIGFAAYLVKPVKPSRLLDTIMTILGTQSELEEEAGDRRQESGGVETRLITSVQGMGDREQEAEMKNLESGCNYSSCEYLPPLLKSKVRILLAEDNLVNQKVALKQLQSLGYKADVAANGKEVLQLLEKIPYDLILMDCQMPILDGLETTREIHRWQESDFANHRRPVVIAMTANAMTEDKKMCLDAGMEDYLSKPVLKEKLAAVLEHWASVILSVQEAVAREQISTKNDSSLTLPIDWEHLHQLSENNAEFEFELLQIFIEDIQPRLEIIKIAIATNDFGQIAQQAHHLKGASANIGATTMHLAADKLEQLACHQERRGTTNLISELEEFLNCIQAFLTSSNQRLEIKAIPGGENHE</sequence>
<dbReference type="SUPFAM" id="SSF52172">
    <property type="entry name" value="CheY-like"/>
    <property type="match status" value="2"/>
</dbReference>
<keyword evidence="10" id="KW-0418">Kinase</keyword>
<evidence type="ECO:0000256" key="16">
    <source>
        <dbReference type="ARBA" id="ARBA00068150"/>
    </source>
</evidence>
<evidence type="ECO:0000256" key="1">
    <source>
        <dbReference type="ARBA" id="ARBA00000085"/>
    </source>
</evidence>
<dbReference type="Pfam" id="PF00512">
    <property type="entry name" value="HisKA"/>
    <property type="match status" value="1"/>
</dbReference>
<comment type="subcellular location">
    <subcellularLocation>
        <location evidence="2">Cell membrane</location>
        <topology evidence="2">Multi-pass membrane protein</topology>
    </subcellularLocation>
</comment>
<evidence type="ECO:0000256" key="6">
    <source>
        <dbReference type="ARBA" id="ARBA00022553"/>
    </source>
</evidence>
<dbReference type="CDD" id="cd19410">
    <property type="entry name" value="HK9-like_sensor"/>
    <property type="match status" value="1"/>
</dbReference>
<dbReference type="Proteomes" id="UP001165986">
    <property type="component" value="Unassembled WGS sequence"/>
</dbReference>
<dbReference type="FunFam" id="3.30.565.10:FF:000010">
    <property type="entry name" value="Sensor histidine kinase RcsC"/>
    <property type="match status" value="1"/>
</dbReference>
<evidence type="ECO:0000256" key="5">
    <source>
        <dbReference type="ARBA" id="ARBA00022475"/>
    </source>
</evidence>
<keyword evidence="8 21" id="KW-0812">Transmembrane</keyword>
<dbReference type="InterPro" id="IPR005467">
    <property type="entry name" value="His_kinase_dom"/>
</dbReference>
<feature type="domain" description="Response regulatory" evidence="24">
    <location>
        <begin position="1134"/>
        <end position="1255"/>
    </location>
</feature>
<dbReference type="GO" id="GO:0005524">
    <property type="term" value="F:ATP binding"/>
    <property type="evidence" value="ECO:0007669"/>
    <property type="project" value="UniProtKB-KW"/>
</dbReference>
<feature type="modified residue" description="Phosphohistidine" evidence="18">
    <location>
        <position position="1518"/>
    </location>
</feature>
<evidence type="ECO:0000259" key="25">
    <source>
        <dbReference type="PROSITE" id="PS50112"/>
    </source>
</evidence>
<dbReference type="InterPro" id="IPR007891">
    <property type="entry name" value="CHASE3"/>
</dbReference>
<comment type="caution">
    <text evidence="28">The sequence shown here is derived from an EMBL/GenBank/DDBJ whole genome shotgun (WGS) entry which is preliminary data.</text>
</comment>
<dbReference type="CDD" id="cd17546">
    <property type="entry name" value="REC_hyHK_CKI1_RcsC-like"/>
    <property type="match status" value="2"/>
</dbReference>
<keyword evidence="5" id="KW-1003">Cell membrane</keyword>
<feature type="transmembrane region" description="Helical" evidence="21">
    <location>
        <begin position="187"/>
        <end position="206"/>
    </location>
</feature>
<evidence type="ECO:0000256" key="19">
    <source>
        <dbReference type="PROSITE-ProRule" id="PRU00169"/>
    </source>
</evidence>
<dbReference type="SUPFAM" id="SSF55874">
    <property type="entry name" value="ATPase domain of HSP90 chaperone/DNA topoisomerase II/histidine kinase"/>
    <property type="match status" value="1"/>
</dbReference>
<evidence type="ECO:0000259" key="23">
    <source>
        <dbReference type="PROSITE" id="PS50109"/>
    </source>
</evidence>